<dbReference type="Proteomes" id="UP001141434">
    <property type="component" value="Unassembled WGS sequence"/>
</dbReference>
<name>A0A9W9EM66_9EURO</name>
<dbReference type="GeneID" id="81398548"/>
<organism evidence="2 3">
    <name type="scientific">Penicillium alfredii</name>
    <dbReference type="NCBI Taxonomy" id="1506179"/>
    <lineage>
        <taxon>Eukaryota</taxon>
        <taxon>Fungi</taxon>
        <taxon>Dikarya</taxon>
        <taxon>Ascomycota</taxon>
        <taxon>Pezizomycotina</taxon>
        <taxon>Eurotiomycetes</taxon>
        <taxon>Eurotiomycetidae</taxon>
        <taxon>Eurotiales</taxon>
        <taxon>Aspergillaceae</taxon>
        <taxon>Penicillium</taxon>
    </lineage>
</organism>
<sequence length="104" mass="12278">MRQPQGEAARPSQTATPRPFRPSNIRFQERRPRVIQDGNRQLSSSADRVLGDARSRPAQTARPIEIYTIQPPTPVSVRYYRRVRPTERRERVVYDDQRYSGRWL</sequence>
<proteinExistence type="predicted"/>
<accession>A0A9W9EM66</accession>
<keyword evidence="3" id="KW-1185">Reference proteome</keyword>
<dbReference type="EMBL" id="JAPMSZ010000011">
    <property type="protein sequence ID" value="KAJ5084275.1"/>
    <property type="molecule type" value="Genomic_DNA"/>
</dbReference>
<reference evidence="2" key="2">
    <citation type="journal article" date="2023" name="IMA Fungus">
        <title>Comparative genomic study of the Penicillium genus elucidates a diverse pangenome and 15 lateral gene transfer events.</title>
        <authorList>
            <person name="Petersen C."/>
            <person name="Sorensen T."/>
            <person name="Nielsen M.R."/>
            <person name="Sondergaard T.E."/>
            <person name="Sorensen J.L."/>
            <person name="Fitzpatrick D.A."/>
            <person name="Frisvad J.C."/>
            <person name="Nielsen K.L."/>
        </authorList>
    </citation>
    <scope>NUCLEOTIDE SEQUENCE</scope>
    <source>
        <strain evidence="2">IBT 34128</strain>
    </source>
</reference>
<evidence type="ECO:0000313" key="3">
    <source>
        <dbReference type="Proteomes" id="UP001141434"/>
    </source>
</evidence>
<feature type="region of interest" description="Disordered" evidence="1">
    <location>
        <begin position="1"/>
        <end position="62"/>
    </location>
</feature>
<protein>
    <submittedName>
        <fullName evidence="2">Uncharacterized protein</fullName>
    </submittedName>
</protein>
<evidence type="ECO:0000313" key="2">
    <source>
        <dbReference type="EMBL" id="KAJ5084275.1"/>
    </source>
</evidence>
<reference evidence="2" key="1">
    <citation type="submission" date="2022-11" db="EMBL/GenBank/DDBJ databases">
        <authorList>
            <person name="Petersen C."/>
        </authorList>
    </citation>
    <scope>NUCLEOTIDE SEQUENCE</scope>
    <source>
        <strain evidence="2">IBT 34128</strain>
    </source>
</reference>
<evidence type="ECO:0000256" key="1">
    <source>
        <dbReference type="SAM" id="MobiDB-lite"/>
    </source>
</evidence>
<dbReference type="AlphaFoldDB" id="A0A9W9EM66"/>
<dbReference type="RefSeq" id="XP_056507672.1">
    <property type="nucleotide sequence ID" value="XM_056659379.1"/>
</dbReference>
<comment type="caution">
    <text evidence="2">The sequence shown here is derived from an EMBL/GenBank/DDBJ whole genome shotgun (WGS) entry which is preliminary data.</text>
</comment>
<gene>
    <name evidence="2" type="ORF">NUU61_008854</name>
</gene>